<evidence type="ECO:0000313" key="2">
    <source>
        <dbReference type="Proteomes" id="UP000053989"/>
    </source>
</evidence>
<reference evidence="2" key="2">
    <citation type="submission" date="2015-01" db="EMBL/GenBank/DDBJ databases">
        <title>Evolutionary Origins and Diversification of the Mycorrhizal Mutualists.</title>
        <authorList>
            <consortium name="DOE Joint Genome Institute"/>
            <consortium name="Mycorrhizal Genomics Consortium"/>
            <person name="Kohler A."/>
            <person name="Kuo A."/>
            <person name="Nagy L.G."/>
            <person name="Floudas D."/>
            <person name="Copeland A."/>
            <person name="Barry K.W."/>
            <person name="Cichocki N."/>
            <person name="Veneault-Fourrey C."/>
            <person name="LaButti K."/>
            <person name="Lindquist E.A."/>
            <person name="Lipzen A."/>
            <person name="Lundell T."/>
            <person name="Morin E."/>
            <person name="Murat C."/>
            <person name="Riley R."/>
            <person name="Ohm R."/>
            <person name="Sun H."/>
            <person name="Tunlid A."/>
            <person name="Henrissat B."/>
            <person name="Grigoriev I.V."/>
            <person name="Hibbett D.S."/>
            <person name="Martin F."/>
        </authorList>
    </citation>
    <scope>NUCLEOTIDE SEQUENCE [LARGE SCALE GENOMIC DNA]</scope>
    <source>
        <strain evidence="2">Foug A</strain>
    </source>
</reference>
<dbReference type="AlphaFoldDB" id="A0A0C3DGK0"/>
<accession>A0A0C3DGK0</accession>
<reference evidence="1 2" key="1">
    <citation type="submission" date="2014-04" db="EMBL/GenBank/DDBJ databases">
        <authorList>
            <consortium name="DOE Joint Genome Institute"/>
            <person name="Kuo A."/>
            <person name="Kohler A."/>
            <person name="Nagy L.G."/>
            <person name="Floudas D."/>
            <person name="Copeland A."/>
            <person name="Barry K.W."/>
            <person name="Cichocki N."/>
            <person name="Veneault-Fourrey C."/>
            <person name="LaButti K."/>
            <person name="Lindquist E.A."/>
            <person name="Lipzen A."/>
            <person name="Lundell T."/>
            <person name="Morin E."/>
            <person name="Murat C."/>
            <person name="Sun H."/>
            <person name="Tunlid A."/>
            <person name="Henrissat B."/>
            <person name="Grigoriev I.V."/>
            <person name="Hibbett D.S."/>
            <person name="Martin F."/>
            <person name="Nordberg H.P."/>
            <person name="Cantor M.N."/>
            <person name="Hua S.X."/>
        </authorList>
    </citation>
    <scope>NUCLEOTIDE SEQUENCE [LARGE SCALE GENOMIC DNA]</scope>
    <source>
        <strain evidence="1 2">Foug A</strain>
    </source>
</reference>
<proteinExistence type="predicted"/>
<dbReference type="EMBL" id="KN822134">
    <property type="protein sequence ID" value="KIM55489.1"/>
    <property type="molecule type" value="Genomic_DNA"/>
</dbReference>
<keyword evidence="2" id="KW-1185">Reference proteome</keyword>
<name>A0A0C3DGK0_9AGAM</name>
<dbReference type="Proteomes" id="UP000053989">
    <property type="component" value="Unassembled WGS sequence"/>
</dbReference>
<evidence type="ECO:0000313" key="1">
    <source>
        <dbReference type="EMBL" id="KIM55489.1"/>
    </source>
</evidence>
<organism evidence="1 2">
    <name type="scientific">Scleroderma citrinum Foug A</name>
    <dbReference type="NCBI Taxonomy" id="1036808"/>
    <lineage>
        <taxon>Eukaryota</taxon>
        <taxon>Fungi</taxon>
        <taxon>Dikarya</taxon>
        <taxon>Basidiomycota</taxon>
        <taxon>Agaricomycotina</taxon>
        <taxon>Agaricomycetes</taxon>
        <taxon>Agaricomycetidae</taxon>
        <taxon>Boletales</taxon>
        <taxon>Sclerodermatineae</taxon>
        <taxon>Sclerodermataceae</taxon>
        <taxon>Scleroderma</taxon>
    </lineage>
</organism>
<sequence>MAENQIKFTPQLFKRVHPHITIPHREPTSSLMSSCAQSALAGLNGSDVKDPPKNLISASSRTTGHATSNFEDALRTAQLQLDAEKTCNCELEGRNAVLEVNKPRRLKKKNIPEELVAYEVEIKMLAKKYSVMVEMYFLITETILQPTPLPVPAFNTADCYASSLAEGECLILELNFILPDHIKRVQPSNQFQDVFASVMQTGCSDIIHKLHNNADNIFGLPKSHFVTTCECLKVLTVVEMLGVKDITTNPIHFPIWCLFLFKDMRVNMRKPFSNWKPLSQILKVALWGQTSLADGYI</sequence>
<protein>
    <submittedName>
        <fullName evidence="1">Uncharacterized protein</fullName>
    </submittedName>
</protein>
<dbReference type="OrthoDB" id="3231188at2759"/>
<dbReference type="HOGENOM" id="CLU_937382_0_0_1"/>
<dbReference type="InParanoid" id="A0A0C3DGK0"/>
<gene>
    <name evidence="1" type="ORF">SCLCIDRAFT_30349</name>
</gene>